<name>A0ABC8TT49_9AQUA</name>
<evidence type="ECO:0000313" key="4">
    <source>
        <dbReference type="EMBL" id="CAK9172665.1"/>
    </source>
</evidence>
<proteinExistence type="predicted"/>
<evidence type="ECO:0000313" key="5">
    <source>
        <dbReference type="Proteomes" id="UP001642360"/>
    </source>
</evidence>
<keyword evidence="1" id="KW-0472">Membrane</keyword>
<keyword evidence="1" id="KW-1133">Transmembrane helix</keyword>
<keyword evidence="1" id="KW-0812">Transmembrane</keyword>
<keyword evidence="5" id="KW-1185">Reference proteome</keyword>
<dbReference type="EMBL" id="CAUOFW020006042">
    <property type="protein sequence ID" value="CAK9172665.1"/>
    <property type="molecule type" value="Genomic_DNA"/>
</dbReference>
<dbReference type="EMBL" id="CAUOFW020001181">
    <property type="protein sequence ID" value="CAK9141946.1"/>
    <property type="molecule type" value="Genomic_DNA"/>
</dbReference>
<dbReference type="Proteomes" id="UP001642360">
    <property type="component" value="Unassembled WGS sequence"/>
</dbReference>
<evidence type="ECO:0000256" key="1">
    <source>
        <dbReference type="SAM" id="Phobius"/>
    </source>
</evidence>
<dbReference type="SUPFAM" id="SSF117070">
    <property type="entry name" value="LEA14-like"/>
    <property type="match status" value="1"/>
</dbReference>
<sequence length="224" mass="24715">MAEKEQVRPLAPAFHRINVVVVDEDDAISMELKSHHRHRKYIKCCGCITALMLIQAVIILVLVFTVFRVKNPVMKINSMKMEGLDVVNMTNLPSGTNLTVLADVSVKNPNVASFKFNNVTTSLYYDGKVVGEARTPPGHASAGRTIRMNVTVDVMLGRILAVPRLSGDLVSGLLPVSSYTSIGGRVKILKIIKRNVVVEMNCTMTVNIRSQEVQDQSCKQKISH</sequence>
<feature type="transmembrane region" description="Helical" evidence="1">
    <location>
        <begin position="41"/>
        <end position="67"/>
    </location>
</feature>
<comment type="caution">
    <text evidence="4">The sequence shown here is derived from an EMBL/GenBank/DDBJ whole genome shotgun (WGS) entry which is preliminary data.</text>
</comment>
<reference evidence="4 5" key="1">
    <citation type="submission" date="2024-02" db="EMBL/GenBank/DDBJ databases">
        <authorList>
            <person name="Vignale AGUSTIN F."/>
            <person name="Sosa J E."/>
            <person name="Modenutti C."/>
        </authorList>
    </citation>
    <scope>NUCLEOTIDE SEQUENCE [LARGE SCALE GENOMIC DNA]</scope>
</reference>
<dbReference type="InterPro" id="IPR004864">
    <property type="entry name" value="LEA_2"/>
</dbReference>
<dbReference type="AlphaFoldDB" id="A0ABC8TT49"/>
<evidence type="ECO:0000313" key="3">
    <source>
        <dbReference type="EMBL" id="CAK9141946.1"/>
    </source>
</evidence>
<protein>
    <recommendedName>
        <fullName evidence="2">Late embryogenesis abundant protein LEA-2 subgroup domain-containing protein</fullName>
    </recommendedName>
</protein>
<evidence type="ECO:0000259" key="2">
    <source>
        <dbReference type="Pfam" id="PF03168"/>
    </source>
</evidence>
<dbReference type="Gene3D" id="2.60.40.1820">
    <property type="match status" value="1"/>
</dbReference>
<dbReference type="PANTHER" id="PTHR31852">
    <property type="entry name" value="LATE EMBRYOGENESIS ABUNDANT (LEA) HYDROXYPROLINE-RICH GLYCOPROTEIN FAMILY"/>
    <property type="match status" value="1"/>
</dbReference>
<gene>
    <name evidence="4" type="ORF">ILEXP_LOCUS42329</name>
    <name evidence="3" type="ORF">ILEXP_LOCUS9570</name>
</gene>
<feature type="domain" description="Late embryogenesis abundant protein LEA-2 subgroup" evidence="2">
    <location>
        <begin position="104"/>
        <end position="203"/>
    </location>
</feature>
<organism evidence="4 5">
    <name type="scientific">Ilex paraguariensis</name>
    <name type="common">yerba mate</name>
    <dbReference type="NCBI Taxonomy" id="185542"/>
    <lineage>
        <taxon>Eukaryota</taxon>
        <taxon>Viridiplantae</taxon>
        <taxon>Streptophyta</taxon>
        <taxon>Embryophyta</taxon>
        <taxon>Tracheophyta</taxon>
        <taxon>Spermatophyta</taxon>
        <taxon>Magnoliopsida</taxon>
        <taxon>eudicotyledons</taxon>
        <taxon>Gunneridae</taxon>
        <taxon>Pentapetalae</taxon>
        <taxon>asterids</taxon>
        <taxon>campanulids</taxon>
        <taxon>Aquifoliales</taxon>
        <taxon>Aquifoliaceae</taxon>
        <taxon>Ilex</taxon>
    </lineage>
</organism>
<dbReference type="InterPro" id="IPR055301">
    <property type="entry name" value="Lea14-like_2"/>
</dbReference>
<accession>A0ABC8TT49</accession>
<dbReference type="Pfam" id="PF03168">
    <property type="entry name" value="LEA_2"/>
    <property type="match status" value="1"/>
</dbReference>